<proteinExistence type="predicted"/>
<reference evidence="1 2" key="1">
    <citation type="submission" date="2014-11" db="EMBL/GenBank/DDBJ databases">
        <title>Draft genome sequence of Kirrobacter mercurialis.</title>
        <authorList>
            <person name="Coil D.A."/>
            <person name="Eisen J.A."/>
        </authorList>
    </citation>
    <scope>NUCLEOTIDE SEQUENCE [LARGE SCALE GENOMIC DNA]</scope>
    <source>
        <strain evidence="1 2">Coronado</strain>
    </source>
</reference>
<dbReference type="EMBL" id="JTDN01000002">
    <property type="protein sequence ID" value="KHL24606.1"/>
    <property type="molecule type" value="Genomic_DNA"/>
</dbReference>
<sequence>MAVTMATLMGLSPEGQELLTADYLRRTTVDRHARSTQLYRAIGEELSRENPDRAVLSALAEEQAAEAARLDLQDSTQLFDLAFDLSSTDRQKMGQFMVKTAGEDRRAPAGR</sequence>
<comment type="caution">
    <text evidence="1">The sequence shown here is derived from an EMBL/GenBank/DDBJ whole genome shotgun (WGS) entry which is preliminary data.</text>
</comment>
<dbReference type="Proteomes" id="UP000030988">
    <property type="component" value="Unassembled WGS sequence"/>
</dbReference>
<organism evidence="1 2">
    <name type="scientific">Croceibacterium mercuriale</name>
    <dbReference type="NCBI Taxonomy" id="1572751"/>
    <lineage>
        <taxon>Bacteria</taxon>
        <taxon>Pseudomonadati</taxon>
        <taxon>Pseudomonadota</taxon>
        <taxon>Alphaproteobacteria</taxon>
        <taxon>Sphingomonadales</taxon>
        <taxon>Erythrobacteraceae</taxon>
        <taxon>Croceibacterium</taxon>
    </lineage>
</organism>
<protein>
    <submittedName>
        <fullName evidence="1">Uncharacterized protein</fullName>
    </submittedName>
</protein>
<evidence type="ECO:0000313" key="2">
    <source>
        <dbReference type="Proteomes" id="UP000030988"/>
    </source>
</evidence>
<name>A0A0B2BY45_9SPHN</name>
<gene>
    <name evidence="1" type="ORF">PK98_11565</name>
</gene>
<evidence type="ECO:0000313" key="1">
    <source>
        <dbReference type="EMBL" id="KHL24606.1"/>
    </source>
</evidence>
<keyword evidence="2" id="KW-1185">Reference proteome</keyword>
<dbReference type="AlphaFoldDB" id="A0A0B2BY45"/>
<accession>A0A0B2BY45</accession>